<dbReference type="PANTHER" id="PTHR11468">
    <property type="entry name" value="GLYCOGEN PHOSPHORYLASE"/>
    <property type="match status" value="1"/>
</dbReference>
<feature type="compositionally biased region" description="Low complexity" evidence="10">
    <location>
        <begin position="17"/>
        <end position="28"/>
    </location>
</feature>
<evidence type="ECO:0000313" key="12">
    <source>
        <dbReference type="Proteomes" id="UP000325690"/>
    </source>
</evidence>
<reference evidence="11 12" key="1">
    <citation type="submission" date="2012-10" db="EMBL/GenBank/DDBJ databases">
        <title>The draft sequence of the Mycobacterium pheli genome.</title>
        <authorList>
            <person name="Pettersson B.M.F."/>
            <person name="Das S."/>
            <person name="Dasgupta S."/>
            <person name="Bhattacharya A."/>
            <person name="Kirsebom L.A."/>
        </authorList>
    </citation>
    <scope>NUCLEOTIDE SEQUENCE [LARGE SCALE GENOMIC DNA]</scope>
    <source>
        <strain evidence="11 12">CCUG 21000</strain>
    </source>
</reference>
<comment type="caution">
    <text evidence="11">The sequence shown here is derived from an EMBL/GenBank/DDBJ whole genome shotgun (WGS) entry which is preliminary data.</text>
</comment>
<comment type="cofactor">
    <cofactor evidence="1 9">
        <name>pyridoxal 5'-phosphate</name>
        <dbReference type="ChEBI" id="CHEBI:597326"/>
    </cofactor>
</comment>
<dbReference type="AlphaFoldDB" id="A0A5N5VCL8"/>
<dbReference type="Pfam" id="PF00343">
    <property type="entry name" value="Phosphorylase"/>
    <property type="match status" value="1"/>
</dbReference>
<dbReference type="GO" id="GO:0008184">
    <property type="term" value="F:glycogen phosphorylase activity"/>
    <property type="evidence" value="ECO:0007669"/>
    <property type="project" value="InterPro"/>
</dbReference>
<evidence type="ECO:0000256" key="4">
    <source>
        <dbReference type="ARBA" id="ARBA00022676"/>
    </source>
</evidence>
<evidence type="ECO:0000256" key="6">
    <source>
        <dbReference type="ARBA" id="ARBA00022898"/>
    </source>
</evidence>
<feature type="compositionally biased region" description="Basic and acidic residues" evidence="10">
    <location>
        <begin position="1"/>
        <end position="11"/>
    </location>
</feature>
<evidence type="ECO:0000256" key="8">
    <source>
        <dbReference type="PIRSR" id="PIRSR000460-1"/>
    </source>
</evidence>
<dbReference type="Proteomes" id="UP000325690">
    <property type="component" value="Unassembled WGS sequence"/>
</dbReference>
<evidence type="ECO:0000256" key="9">
    <source>
        <dbReference type="RuleBase" id="RU000587"/>
    </source>
</evidence>
<dbReference type="GO" id="GO:0030170">
    <property type="term" value="F:pyridoxal phosphate binding"/>
    <property type="evidence" value="ECO:0007669"/>
    <property type="project" value="InterPro"/>
</dbReference>
<accession>A0A5N5VCL8</accession>
<dbReference type="PANTHER" id="PTHR11468:SF3">
    <property type="entry name" value="GLYCOGEN PHOSPHORYLASE, LIVER FORM"/>
    <property type="match status" value="1"/>
</dbReference>
<evidence type="ECO:0000256" key="7">
    <source>
        <dbReference type="ARBA" id="ARBA00023277"/>
    </source>
</evidence>
<evidence type="ECO:0000256" key="3">
    <source>
        <dbReference type="ARBA" id="ARBA00022600"/>
    </source>
</evidence>
<keyword evidence="4 9" id="KW-0328">Glycosyltransferase</keyword>
<feature type="modified residue" description="N6-(pyridoxal phosphate)lysine" evidence="8">
    <location>
        <position position="692"/>
    </location>
</feature>
<proteinExistence type="inferred from homology"/>
<gene>
    <name evidence="11" type="ORF">MPHL21000_00920</name>
</gene>
<evidence type="ECO:0000256" key="2">
    <source>
        <dbReference type="ARBA" id="ARBA00006047"/>
    </source>
</evidence>
<dbReference type="EC" id="2.4.1.1" evidence="9"/>
<protein>
    <recommendedName>
        <fullName evidence="9">Alpha-1,4 glucan phosphorylase</fullName>
        <ecNumber evidence="9">2.4.1.1</ecNumber>
    </recommendedName>
</protein>
<evidence type="ECO:0000256" key="1">
    <source>
        <dbReference type="ARBA" id="ARBA00001933"/>
    </source>
</evidence>
<keyword evidence="5 9" id="KW-0808">Transferase</keyword>
<dbReference type="PIRSF" id="PIRSF000460">
    <property type="entry name" value="Pprylas_GlgP"/>
    <property type="match status" value="1"/>
</dbReference>
<dbReference type="CDD" id="cd04300">
    <property type="entry name" value="GT35_Glycogen_Phosphorylase"/>
    <property type="match status" value="1"/>
</dbReference>
<evidence type="ECO:0000256" key="5">
    <source>
        <dbReference type="ARBA" id="ARBA00022679"/>
    </source>
</evidence>
<keyword evidence="6 8" id="KW-0663">Pyridoxal phosphate</keyword>
<feature type="region of interest" description="Disordered" evidence="10">
    <location>
        <begin position="1"/>
        <end position="34"/>
    </location>
</feature>
<keyword evidence="3" id="KW-0321">Glycogen metabolism</keyword>
<dbReference type="FunFam" id="3.40.50.2000:FF:000149">
    <property type="entry name" value="Glycogen phosphorylase, muscle form"/>
    <property type="match status" value="1"/>
</dbReference>
<dbReference type="InterPro" id="IPR011833">
    <property type="entry name" value="Glycg_phsphrylas"/>
</dbReference>
<dbReference type="NCBIfam" id="TIGR02093">
    <property type="entry name" value="P_ylase"/>
    <property type="match status" value="1"/>
</dbReference>
<dbReference type="GO" id="GO:0005737">
    <property type="term" value="C:cytoplasm"/>
    <property type="evidence" value="ECO:0007669"/>
    <property type="project" value="TreeGrafter"/>
</dbReference>
<organism evidence="11 12">
    <name type="scientific">Mycolicibacterium phlei DSM 43239 = CCUG 21000</name>
    <dbReference type="NCBI Taxonomy" id="1226750"/>
    <lineage>
        <taxon>Bacteria</taxon>
        <taxon>Bacillati</taxon>
        <taxon>Actinomycetota</taxon>
        <taxon>Actinomycetes</taxon>
        <taxon>Mycobacteriales</taxon>
        <taxon>Mycobacteriaceae</taxon>
        <taxon>Mycolicibacterium</taxon>
    </lineage>
</organism>
<evidence type="ECO:0000256" key="10">
    <source>
        <dbReference type="SAM" id="MobiDB-lite"/>
    </source>
</evidence>
<comment type="function">
    <text evidence="9">Allosteric enzyme that catalyzes the rate-limiting step in glycogen catabolism, the phosphorolytic cleavage of glycogen to produce glucose-1-phosphate, and plays a central role in maintaining cellular and organismal glucose homeostasis.</text>
</comment>
<dbReference type="GO" id="GO:0005980">
    <property type="term" value="P:glycogen catabolic process"/>
    <property type="evidence" value="ECO:0007669"/>
    <property type="project" value="TreeGrafter"/>
</dbReference>
<dbReference type="InterPro" id="IPR000811">
    <property type="entry name" value="Glyco_trans_35"/>
</dbReference>
<dbReference type="FunFam" id="3.40.50.2000:FF:000005">
    <property type="entry name" value="Alpha-1,4 glucan phosphorylase"/>
    <property type="match status" value="1"/>
</dbReference>
<keyword evidence="12" id="KW-1185">Reference proteome</keyword>
<dbReference type="EMBL" id="ANBP01000001">
    <property type="protein sequence ID" value="KAB7759625.1"/>
    <property type="molecule type" value="Genomic_DNA"/>
</dbReference>
<keyword evidence="7 9" id="KW-0119">Carbohydrate metabolism</keyword>
<comment type="catalytic activity">
    <reaction evidence="9">
        <text>[(1-&gt;4)-alpha-D-glucosyl](n) + phosphate = [(1-&gt;4)-alpha-D-glucosyl](n-1) + alpha-D-glucose 1-phosphate</text>
        <dbReference type="Rhea" id="RHEA:41732"/>
        <dbReference type="Rhea" id="RHEA-COMP:9584"/>
        <dbReference type="Rhea" id="RHEA-COMP:9586"/>
        <dbReference type="ChEBI" id="CHEBI:15444"/>
        <dbReference type="ChEBI" id="CHEBI:43474"/>
        <dbReference type="ChEBI" id="CHEBI:58601"/>
        <dbReference type="EC" id="2.4.1.1"/>
    </reaction>
</comment>
<comment type="similarity">
    <text evidence="2 9">Belongs to the glycogen phosphorylase family.</text>
</comment>
<name>A0A5N5VCL8_MYCPH</name>
<dbReference type="Gene3D" id="3.40.50.2000">
    <property type="entry name" value="Glycogen Phosphorylase B"/>
    <property type="match status" value="2"/>
</dbReference>
<sequence>MTELQSRRQIDEPADLAAAPGSASEPAPTGQTRSGMTAEALCAAVRDHLLYSIARPPVALTPEHYYRALSLAVRDRMQKRWMATTQDWLDLSNKVTCYLSAEFLMGPQLGNNLINLQIEEQAREALAALGQDLDEILACEEEPGLGNGGLGRLAACFLDSLATLERPSIGYGIRYEFGIFKQEIQDGWQVEKTDNWLAHGNPWEIEKPDASYLVNWGGHTEQYEDVTGRLRIRWVPQRVLKGLSYDTPVQGYGVNTCNTLTLWSARAVESFALEHFNTGDYYKAVDEEVVSETVSKVLYPNDEPEAGKRLRLLQQYFFVSCSLQDILHIHLNRVGLPLEALPDKWAIQLNDTHPSIAVAELMRLLIDEHQLSWDAAWSITVRTFAYTNHTLLPEALETWPLGMFGDALPRHLEIIYEINHRFLEEVRARFPGDDERVRRMSLIGEEGGKCVRMAHLATVGSHTVNGVAALHSELLKSSVLKDFYEMWPEKFGNVTNGVTPRRFLALSNPGLRGLLDETIGEGWLTDLERLRELEPYVDDPEFRQRWREVKRANKARLAEYVHATTGIELDPSWMFDVQVKRIHEYKRQHLMVLHIIALYRRLKVNPGLSIPPRVFIFGGKAAPGYFIAKRIIKLINAVAETVNSDPQVNRFLKVVFLPNFNVKNAHLVYPAANLSEQISTAGKEASGTGNMKFMINGALTIGTLDGANVEIRQEAGPENFFLFGLTEDQVEAVKRDGYHPASYLERDPELAAVLELIAEGTFTNGDTEVLRPLVDNLIHHDPFLVLADFRSYVDTQARVDATWRDRDTWTRMSILNTARSGKFSSDRAIAEYCEQIWNVWPMPVDLDRQLL</sequence>
<dbReference type="SUPFAM" id="SSF53756">
    <property type="entry name" value="UDP-Glycosyltransferase/glycogen phosphorylase"/>
    <property type="match status" value="1"/>
</dbReference>
<evidence type="ECO:0000313" key="11">
    <source>
        <dbReference type="EMBL" id="KAB7759625.1"/>
    </source>
</evidence>